<dbReference type="EMBL" id="JABZXJ010000044">
    <property type="protein sequence ID" value="MBF1650292.1"/>
    <property type="molecule type" value="Genomic_DNA"/>
</dbReference>
<dbReference type="GeneID" id="29744063"/>
<evidence type="ECO:0000313" key="4">
    <source>
        <dbReference type="EMBL" id="PAK86422.1"/>
    </source>
</evidence>
<dbReference type="Proteomes" id="UP000216195">
    <property type="component" value="Unassembled WGS sequence"/>
</dbReference>
<organism evidence="5 8">
    <name type="scientific">Rothia dentocariosa</name>
    <dbReference type="NCBI Taxonomy" id="2047"/>
    <lineage>
        <taxon>Bacteria</taxon>
        <taxon>Bacillati</taxon>
        <taxon>Actinomycetota</taxon>
        <taxon>Actinomycetes</taxon>
        <taxon>Micrococcales</taxon>
        <taxon>Micrococcaceae</taxon>
        <taxon>Rothia</taxon>
    </lineage>
</organism>
<dbReference type="EMBL" id="PDEV01000001">
    <property type="protein sequence ID" value="PEN16883.1"/>
    <property type="molecule type" value="Genomic_DNA"/>
</dbReference>
<accession>A0A5F0M1J2</accession>
<proteinExistence type="predicted"/>
<name>A0A269YLJ1_9MICC</name>
<keyword evidence="8" id="KW-1185">Reference proteome</keyword>
<evidence type="ECO:0000313" key="3">
    <source>
        <dbReference type="EMBL" id="MBF1650292.1"/>
    </source>
</evidence>
<dbReference type="AlphaFoldDB" id="A0A269YLJ1"/>
<reference evidence="3" key="4">
    <citation type="submission" date="2020-04" db="EMBL/GenBank/DDBJ databases">
        <title>Deep metagenomics examines the oral microbiome during advanced dental caries in children, revealing novel taxa and co-occurrences with host molecules.</title>
        <authorList>
            <person name="Baker J.L."/>
            <person name="Morton J.T."/>
            <person name="Dinis M."/>
            <person name="Alvarez R."/>
            <person name="Tran N.C."/>
            <person name="Knight R."/>
            <person name="Edlund A."/>
        </authorList>
    </citation>
    <scope>NUCLEOTIDE SEQUENCE</scope>
    <source>
        <strain evidence="3">JCVI_47_bin.4</strain>
    </source>
</reference>
<sequence length="76" mass="8196">MNSVVLAAHGAEHTAGMLNGIPTYVYGIVAAVVFTVLLLVTLSYSGRGIVRPDHTPELMEGDEAQALRSYSEKHNR</sequence>
<evidence type="ECO:0000256" key="1">
    <source>
        <dbReference type="SAM" id="MobiDB-lite"/>
    </source>
</evidence>
<dbReference type="STRING" id="762948.HMPREF0733_12067"/>
<dbReference type="Proteomes" id="UP000769484">
    <property type="component" value="Unassembled WGS sequence"/>
</dbReference>
<evidence type="ECO:0000313" key="7">
    <source>
        <dbReference type="Proteomes" id="UP000216195"/>
    </source>
</evidence>
<reference evidence="4 7" key="1">
    <citation type="submission" date="2017-04" db="EMBL/GenBank/DDBJ databases">
        <title>Kefir bacterial isolates.</title>
        <authorList>
            <person name="Kim Y."/>
            <person name="Blasche S."/>
            <person name="Patil K.R."/>
        </authorList>
    </citation>
    <scope>NUCLEOTIDE SEQUENCE [LARGE SCALE GENOMIC DNA]</scope>
    <source>
        <strain evidence="4 7">OG2-1</strain>
    </source>
</reference>
<keyword evidence="2" id="KW-0472">Membrane</keyword>
<dbReference type="EMBL" id="LR134521">
    <property type="protein sequence ID" value="VEJ29558.1"/>
    <property type="molecule type" value="Genomic_DNA"/>
</dbReference>
<protein>
    <submittedName>
        <fullName evidence="5">Uncharacterized protein</fullName>
    </submittedName>
</protein>
<evidence type="ECO:0000313" key="8">
    <source>
        <dbReference type="Proteomes" id="UP000219947"/>
    </source>
</evidence>
<keyword evidence="2" id="KW-0812">Transmembrane</keyword>
<keyword evidence="2" id="KW-1133">Transmembrane helix</keyword>
<evidence type="ECO:0000313" key="6">
    <source>
        <dbReference type="EMBL" id="VEJ29558.1"/>
    </source>
</evidence>
<dbReference type="EMBL" id="NCWU01000002">
    <property type="protein sequence ID" value="PAK86422.1"/>
    <property type="molecule type" value="Genomic_DNA"/>
</dbReference>
<dbReference type="Proteomes" id="UP000270988">
    <property type="component" value="Chromosome"/>
</dbReference>
<gene>
    <name evidence="4" type="ORF">B8W87_01835</name>
    <name evidence="5" type="ORF">CRM92_02265</name>
    <name evidence="3" type="ORF">HXO56_09460</name>
    <name evidence="6" type="ORF">NCTC10918_00818</name>
</gene>
<dbReference type="RefSeq" id="WP_004004816.1">
    <property type="nucleotide sequence ID" value="NZ_CABFMC010000006.1"/>
</dbReference>
<evidence type="ECO:0000256" key="2">
    <source>
        <dbReference type="SAM" id="Phobius"/>
    </source>
</evidence>
<evidence type="ECO:0000313" key="5">
    <source>
        <dbReference type="EMBL" id="PEN16883.1"/>
    </source>
</evidence>
<feature type="transmembrane region" description="Helical" evidence="2">
    <location>
        <begin position="24"/>
        <end position="44"/>
    </location>
</feature>
<reference evidence="6 9" key="3">
    <citation type="submission" date="2018-12" db="EMBL/GenBank/DDBJ databases">
        <authorList>
            <consortium name="Pathogen Informatics"/>
        </authorList>
    </citation>
    <scope>NUCLEOTIDE SEQUENCE [LARGE SCALE GENOMIC DNA]</scope>
    <source>
        <strain evidence="6 9">NCTC10918</strain>
    </source>
</reference>
<evidence type="ECO:0000313" key="9">
    <source>
        <dbReference type="Proteomes" id="UP000270988"/>
    </source>
</evidence>
<dbReference type="Proteomes" id="UP000219947">
    <property type="component" value="Unassembled WGS sequence"/>
</dbReference>
<feature type="region of interest" description="Disordered" evidence="1">
    <location>
        <begin position="53"/>
        <end position="76"/>
    </location>
</feature>
<reference evidence="5" key="2">
    <citation type="submission" date="2017-10" db="EMBL/GenBank/DDBJ databases">
        <title>Kefir isolates.</title>
        <authorList>
            <person name="Kim Y."/>
            <person name="Blasche S."/>
        </authorList>
    </citation>
    <scope>NUCLEOTIDE SEQUENCE [LARGE SCALE GENOMIC DNA]</scope>
    <source>
        <strain evidence="5">OG2-2</strain>
    </source>
</reference>
<accession>A0A269YLJ1</accession>